<feature type="transmembrane region" description="Helical" evidence="1">
    <location>
        <begin position="42"/>
        <end position="65"/>
    </location>
</feature>
<keyword evidence="1" id="KW-0472">Membrane</keyword>
<dbReference type="EMBL" id="VSSQ01136225">
    <property type="protein sequence ID" value="MPN60660.1"/>
    <property type="molecule type" value="Genomic_DNA"/>
</dbReference>
<evidence type="ECO:0000256" key="1">
    <source>
        <dbReference type="SAM" id="Phobius"/>
    </source>
</evidence>
<protein>
    <recommendedName>
        <fullName evidence="3">Yip1 domain-containing protein</fullName>
    </recommendedName>
</protein>
<gene>
    <name evidence="2" type="ORF">SDC9_208391</name>
</gene>
<evidence type="ECO:0008006" key="3">
    <source>
        <dbReference type="Google" id="ProtNLM"/>
    </source>
</evidence>
<accession>A0A645JC69</accession>
<organism evidence="2">
    <name type="scientific">bioreactor metagenome</name>
    <dbReference type="NCBI Taxonomy" id="1076179"/>
    <lineage>
        <taxon>unclassified sequences</taxon>
        <taxon>metagenomes</taxon>
        <taxon>ecological metagenomes</taxon>
    </lineage>
</organism>
<dbReference type="AlphaFoldDB" id="A0A645JC69"/>
<keyword evidence="1" id="KW-1133">Transmembrane helix</keyword>
<comment type="caution">
    <text evidence="2">The sequence shown here is derived from an EMBL/GenBank/DDBJ whole genome shotgun (WGS) entry which is preliminary data.</text>
</comment>
<proteinExistence type="predicted"/>
<reference evidence="2" key="1">
    <citation type="submission" date="2019-08" db="EMBL/GenBank/DDBJ databases">
        <authorList>
            <person name="Kucharzyk K."/>
            <person name="Murdoch R.W."/>
            <person name="Higgins S."/>
            <person name="Loffler F."/>
        </authorList>
    </citation>
    <scope>NUCLEOTIDE SEQUENCE</scope>
</reference>
<feature type="transmembrane region" description="Helical" evidence="1">
    <location>
        <begin position="6"/>
        <end position="30"/>
    </location>
</feature>
<sequence>MFWNSTVWGMLLNFVFIGILIWKAILYFVYLGEFAGLKGWRIIGASILMGVVILLMAAFSGYIGIKTPII</sequence>
<evidence type="ECO:0000313" key="2">
    <source>
        <dbReference type="EMBL" id="MPN60660.1"/>
    </source>
</evidence>
<keyword evidence="1" id="KW-0812">Transmembrane</keyword>
<name>A0A645JC69_9ZZZZ</name>